<protein>
    <recommendedName>
        <fullName evidence="5">Lipoprotein</fullName>
    </recommendedName>
</protein>
<reference evidence="3" key="1">
    <citation type="submission" date="2016-12" db="EMBL/GenBank/DDBJ databases">
        <authorList>
            <person name="Moulin L."/>
        </authorList>
    </citation>
    <scope>NUCLEOTIDE SEQUENCE [LARGE SCALE GENOMIC DNA]</scope>
    <source>
        <strain evidence="3">STM 7183</strain>
    </source>
</reference>
<gene>
    <name evidence="3" type="ORF">BN2476_700021</name>
</gene>
<dbReference type="PROSITE" id="PS51257">
    <property type="entry name" value="PROKAR_LIPOPROTEIN"/>
    <property type="match status" value="1"/>
</dbReference>
<evidence type="ECO:0000256" key="1">
    <source>
        <dbReference type="SAM" id="MobiDB-lite"/>
    </source>
</evidence>
<feature type="chain" id="PRO_5009944270" description="Lipoprotein" evidence="2">
    <location>
        <begin position="29"/>
        <end position="118"/>
    </location>
</feature>
<dbReference type="EMBL" id="CYGY02000070">
    <property type="protein sequence ID" value="SIT49627.1"/>
    <property type="molecule type" value="Genomic_DNA"/>
</dbReference>
<dbReference type="Proteomes" id="UP000195569">
    <property type="component" value="Unassembled WGS sequence"/>
</dbReference>
<keyword evidence="4" id="KW-1185">Reference proteome</keyword>
<accession>A0A1N7SQ93</accession>
<feature type="compositionally biased region" description="Basic and acidic residues" evidence="1">
    <location>
        <begin position="53"/>
        <end position="64"/>
    </location>
</feature>
<evidence type="ECO:0000313" key="3">
    <source>
        <dbReference type="EMBL" id="SIT49627.1"/>
    </source>
</evidence>
<feature type="signal peptide" evidence="2">
    <location>
        <begin position="1"/>
        <end position="28"/>
    </location>
</feature>
<dbReference type="OrthoDB" id="8926485at2"/>
<keyword evidence="2" id="KW-0732">Signal</keyword>
<feature type="region of interest" description="Disordered" evidence="1">
    <location>
        <begin position="50"/>
        <end position="76"/>
    </location>
</feature>
<evidence type="ECO:0008006" key="5">
    <source>
        <dbReference type="Google" id="ProtNLM"/>
    </source>
</evidence>
<evidence type="ECO:0000256" key="2">
    <source>
        <dbReference type="SAM" id="SignalP"/>
    </source>
</evidence>
<name>A0A1N7SQ93_9BURK</name>
<dbReference type="RefSeq" id="WP_087738526.1">
    <property type="nucleotide sequence ID" value="NZ_CYGY02000070.1"/>
</dbReference>
<dbReference type="AlphaFoldDB" id="A0A1N7SQ93"/>
<sequence length="118" mass="12986">MQRIVRALGCCALVAALTACVTTRQQTAQPHPAPNPHEMAVHRFEQVNGRLDNMGRHIDTRVNEGHYPPPEGGALHRRLDTIRQEAHDMAAQHGGGLTGDEQRVLNQELDTAEAAINR</sequence>
<organism evidence="3 4">
    <name type="scientific">Paraburkholderia piptadeniae</name>
    <dbReference type="NCBI Taxonomy" id="1701573"/>
    <lineage>
        <taxon>Bacteria</taxon>
        <taxon>Pseudomonadati</taxon>
        <taxon>Pseudomonadota</taxon>
        <taxon>Betaproteobacteria</taxon>
        <taxon>Burkholderiales</taxon>
        <taxon>Burkholderiaceae</taxon>
        <taxon>Paraburkholderia</taxon>
    </lineage>
</organism>
<comment type="caution">
    <text evidence="3">The sequence shown here is derived from an EMBL/GenBank/DDBJ whole genome shotgun (WGS) entry which is preliminary data.</text>
</comment>
<evidence type="ECO:0000313" key="4">
    <source>
        <dbReference type="Proteomes" id="UP000195569"/>
    </source>
</evidence>
<proteinExistence type="predicted"/>